<evidence type="ECO:0008006" key="3">
    <source>
        <dbReference type="Google" id="ProtNLM"/>
    </source>
</evidence>
<dbReference type="AlphaFoldDB" id="A0AAE0U2L7"/>
<evidence type="ECO:0000313" key="2">
    <source>
        <dbReference type="Proteomes" id="UP001281003"/>
    </source>
</evidence>
<reference evidence="1" key="1">
    <citation type="journal article" date="2023" name="Mol. Phylogenet. Evol.">
        <title>Genome-scale phylogeny and comparative genomics of the fungal order Sordariales.</title>
        <authorList>
            <person name="Hensen N."/>
            <person name="Bonometti L."/>
            <person name="Westerberg I."/>
            <person name="Brannstrom I.O."/>
            <person name="Guillou S."/>
            <person name="Cros-Aarteil S."/>
            <person name="Calhoun S."/>
            <person name="Haridas S."/>
            <person name="Kuo A."/>
            <person name="Mondo S."/>
            <person name="Pangilinan J."/>
            <person name="Riley R."/>
            <person name="LaButti K."/>
            <person name="Andreopoulos B."/>
            <person name="Lipzen A."/>
            <person name="Chen C."/>
            <person name="Yan M."/>
            <person name="Daum C."/>
            <person name="Ng V."/>
            <person name="Clum A."/>
            <person name="Steindorff A."/>
            <person name="Ohm R.A."/>
            <person name="Martin F."/>
            <person name="Silar P."/>
            <person name="Natvig D.O."/>
            <person name="Lalanne C."/>
            <person name="Gautier V."/>
            <person name="Ament-Velasquez S.L."/>
            <person name="Kruys A."/>
            <person name="Hutchinson M.I."/>
            <person name="Powell A.J."/>
            <person name="Barry K."/>
            <person name="Miller A.N."/>
            <person name="Grigoriev I.V."/>
            <person name="Debuchy R."/>
            <person name="Gladieux P."/>
            <person name="Hiltunen Thoren M."/>
            <person name="Johannesson H."/>
        </authorList>
    </citation>
    <scope>NUCLEOTIDE SEQUENCE</scope>
    <source>
        <strain evidence="1">FGSC 1904</strain>
    </source>
</reference>
<accession>A0AAE0U2L7</accession>
<dbReference type="Proteomes" id="UP001281003">
    <property type="component" value="Unassembled WGS sequence"/>
</dbReference>
<organism evidence="1 2">
    <name type="scientific">Sordaria brevicollis</name>
    <dbReference type="NCBI Taxonomy" id="83679"/>
    <lineage>
        <taxon>Eukaryota</taxon>
        <taxon>Fungi</taxon>
        <taxon>Dikarya</taxon>
        <taxon>Ascomycota</taxon>
        <taxon>Pezizomycotina</taxon>
        <taxon>Sordariomycetes</taxon>
        <taxon>Sordariomycetidae</taxon>
        <taxon>Sordariales</taxon>
        <taxon>Sordariaceae</taxon>
        <taxon>Sordaria</taxon>
    </lineage>
</organism>
<gene>
    <name evidence="1" type="ORF">B0T20DRAFT_100437</name>
</gene>
<dbReference type="EMBL" id="JAUTDP010000015">
    <property type="protein sequence ID" value="KAK3388703.1"/>
    <property type="molecule type" value="Genomic_DNA"/>
</dbReference>
<reference evidence="1" key="2">
    <citation type="submission" date="2023-07" db="EMBL/GenBank/DDBJ databases">
        <authorList>
            <consortium name="Lawrence Berkeley National Laboratory"/>
            <person name="Haridas S."/>
            <person name="Hensen N."/>
            <person name="Bonometti L."/>
            <person name="Westerberg I."/>
            <person name="Brannstrom I.O."/>
            <person name="Guillou S."/>
            <person name="Cros-Aarteil S."/>
            <person name="Calhoun S."/>
            <person name="Kuo A."/>
            <person name="Mondo S."/>
            <person name="Pangilinan J."/>
            <person name="Riley R."/>
            <person name="LaButti K."/>
            <person name="Andreopoulos B."/>
            <person name="Lipzen A."/>
            <person name="Chen C."/>
            <person name="Yanf M."/>
            <person name="Daum C."/>
            <person name="Ng V."/>
            <person name="Clum A."/>
            <person name="Steindorff A."/>
            <person name="Ohm R."/>
            <person name="Martin F."/>
            <person name="Silar P."/>
            <person name="Natvig D."/>
            <person name="Lalanne C."/>
            <person name="Gautier V."/>
            <person name="Ament-velasquez S.L."/>
            <person name="Kruys A."/>
            <person name="Hutchinson M.I."/>
            <person name="Powell A.J."/>
            <person name="Barry K."/>
            <person name="Miller A.N."/>
            <person name="Grigoriev I.V."/>
            <person name="Debuchy R."/>
            <person name="Gladieux P."/>
            <person name="Thoren M.H."/>
            <person name="Johannesson H."/>
        </authorList>
    </citation>
    <scope>NUCLEOTIDE SEQUENCE</scope>
    <source>
        <strain evidence="1">FGSC 1904</strain>
    </source>
</reference>
<proteinExistence type="predicted"/>
<sequence>MAALDKLAAEVLLMIGAYVQDEADLASLVRVCRRLYCTLDHELYKRDVQTGLPLSVLWGSRFGLQGTLEKAHMAGANLEQAWMSRIRSIFPDLSLTGNFTIDEIPTAASVTATTKKYHNSLFKHIPPFFKRFPHRPASLTPHPSINPDDKNAPVGRTAVSYSTVSFPNNFLICQELYAARRPASMPQSGGIRLTWPSCSATTTWSGICSRRASRLQTRTRGVSAVALTYAMGRRKYKLL</sequence>
<name>A0AAE0U2L7_SORBR</name>
<protein>
    <recommendedName>
        <fullName evidence="3">F-box domain-containing protein</fullName>
    </recommendedName>
</protein>
<comment type="caution">
    <text evidence="1">The sequence shown here is derived from an EMBL/GenBank/DDBJ whole genome shotgun (WGS) entry which is preliminary data.</text>
</comment>
<keyword evidence="2" id="KW-1185">Reference proteome</keyword>
<evidence type="ECO:0000313" key="1">
    <source>
        <dbReference type="EMBL" id="KAK3388703.1"/>
    </source>
</evidence>